<dbReference type="Pfam" id="PF02397">
    <property type="entry name" value="Bac_transf"/>
    <property type="match status" value="1"/>
</dbReference>
<feature type="transmembrane region" description="Helical" evidence="7">
    <location>
        <begin position="12"/>
        <end position="33"/>
    </location>
</feature>
<keyword evidence="3 9" id="KW-0808">Transferase</keyword>
<dbReference type="InterPro" id="IPR017475">
    <property type="entry name" value="EPS_sugar_tfrase"/>
</dbReference>
<name>A0A9D2LW01_9FIRM</name>
<feature type="transmembrane region" description="Helical" evidence="7">
    <location>
        <begin position="273"/>
        <end position="298"/>
    </location>
</feature>
<dbReference type="AlphaFoldDB" id="A0A9D2LW01"/>
<reference evidence="9" key="2">
    <citation type="submission" date="2021-04" db="EMBL/GenBank/DDBJ databases">
        <authorList>
            <person name="Gilroy R."/>
        </authorList>
    </citation>
    <scope>NUCLEOTIDE SEQUENCE</scope>
    <source>
        <strain evidence="9">ChiSjej1B19-5720</strain>
    </source>
</reference>
<feature type="transmembrane region" description="Helical" evidence="7">
    <location>
        <begin position="39"/>
        <end position="62"/>
    </location>
</feature>
<dbReference type="NCBIfam" id="TIGR03025">
    <property type="entry name" value="EPS_sugtrans"/>
    <property type="match status" value="1"/>
</dbReference>
<evidence type="ECO:0000256" key="3">
    <source>
        <dbReference type="ARBA" id="ARBA00022679"/>
    </source>
</evidence>
<gene>
    <name evidence="9" type="ORF">IAA06_14720</name>
</gene>
<comment type="caution">
    <text evidence="9">The sequence shown here is derived from an EMBL/GenBank/DDBJ whole genome shotgun (WGS) entry which is preliminary data.</text>
</comment>
<evidence type="ECO:0000313" key="9">
    <source>
        <dbReference type="EMBL" id="HJB30024.1"/>
    </source>
</evidence>
<evidence type="ECO:0000256" key="5">
    <source>
        <dbReference type="ARBA" id="ARBA00022989"/>
    </source>
</evidence>
<evidence type="ECO:0000313" key="10">
    <source>
        <dbReference type="Proteomes" id="UP000823842"/>
    </source>
</evidence>
<dbReference type="GO" id="GO:0016020">
    <property type="term" value="C:membrane"/>
    <property type="evidence" value="ECO:0007669"/>
    <property type="project" value="UniProtKB-SubCell"/>
</dbReference>
<comment type="subcellular location">
    <subcellularLocation>
        <location evidence="1">Membrane</location>
        <topology evidence="1">Multi-pass membrane protein</topology>
    </subcellularLocation>
</comment>
<sequence>MKKGWLRHLDFILVDIVSIELSLLLTFLVFYLFGSAKTFGYWQLYLFFPLVHLFVSIMLDTYNGILQRGYLKELYALFRLDFVIFSLFMLFFYFMELLPAVPRRLILLYFLFNIPITYCWRFLHKFILGRYYGHVKTTRQIVVVTTEEIAWKMIHTITQSAIRNYQFFGLVVIDRSMTGKKIDHITVSADKEGLIQYVKDCVVDEVFINIPDDPSYTLGLAKQLLEMGITVHIYMENTYDTLPNRCISNVFGYNVLTSTISPISFRQSLFKRLFDLVGGMVGFLAAILIGIVIGPIIFIKSPGPILFSQIRIGKRGRPFRIYKFRSMYTDAEERKKELMEKNKIQDGLMFKIEDDPRIIKGIGHFIRKTSLDEFPQFWNVLKGDMSLVGTRPPTIDEYQKYSPHHKRRLNMRPGITGLWQISGRSSITDFEDVVRLDTEYIENWSLDLDIKIILKTLSKLLHNNDAF</sequence>
<dbReference type="GO" id="GO:0016780">
    <property type="term" value="F:phosphotransferase activity, for other substituted phosphate groups"/>
    <property type="evidence" value="ECO:0007669"/>
    <property type="project" value="TreeGrafter"/>
</dbReference>
<evidence type="ECO:0000256" key="7">
    <source>
        <dbReference type="SAM" id="Phobius"/>
    </source>
</evidence>
<dbReference type="EMBL" id="DWYZ01000283">
    <property type="protein sequence ID" value="HJB30024.1"/>
    <property type="molecule type" value="Genomic_DNA"/>
</dbReference>
<keyword evidence="6 7" id="KW-0472">Membrane</keyword>
<comment type="similarity">
    <text evidence="2">Belongs to the bacterial sugar transferase family.</text>
</comment>
<organism evidence="9 10">
    <name type="scientific">Candidatus Blautia faecavium</name>
    <dbReference type="NCBI Taxonomy" id="2838487"/>
    <lineage>
        <taxon>Bacteria</taxon>
        <taxon>Bacillati</taxon>
        <taxon>Bacillota</taxon>
        <taxon>Clostridia</taxon>
        <taxon>Lachnospirales</taxon>
        <taxon>Lachnospiraceae</taxon>
        <taxon>Blautia</taxon>
    </lineage>
</organism>
<proteinExistence type="inferred from homology"/>
<accession>A0A9D2LW01</accession>
<keyword evidence="4 7" id="KW-0812">Transmembrane</keyword>
<feature type="transmembrane region" description="Helical" evidence="7">
    <location>
        <begin position="106"/>
        <end position="123"/>
    </location>
</feature>
<evidence type="ECO:0000259" key="8">
    <source>
        <dbReference type="Pfam" id="PF02397"/>
    </source>
</evidence>
<dbReference type="Proteomes" id="UP000823842">
    <property type="component" value="Unassembled WGS sequence"/>
</dbReference>
<evidence type="ECO:0000256" key="4">
    <source>
        <dbReference type="ARBA" id="ARBA00022692"/>
    </source>
</evidence>
<evidence type="ECO:0000256" key="6">
    <source>
        <dbReference type="ARBA" id="ARBA00023136"/>
    </source>
</evidence>
<reference evidence="9" key="1">
    <citation type="journal article" date="2021" name="PeerJ">
        <title>Extensive microbial diversity within the chicken gut microbiome revealed by metagenomics and culture.</title>
        <authorList>
            <person name="Gilroy R."/>
            <person name="Ravi A."/>
            <person name="Getino M."/>
            <person name="Pursley I."/>
            <person name="Horton D.L."/>
            <person name="Alikhan N.F."/>
            <person name="Baker D."/>
            <person name="Gharbi K."/>
            <person name="Hall N."/>
            <person name="Watson M."/>
            <person name="Adriaenssens E.M."/>
            <person name="Foster-Nyarko E."/>
            <person name="Jarju S."/>
            <person name="Secka A."/>
            <person name="Antonio M."/>
            <person name="Oren A."/>
            <person name="Chaudhuri R.R."/>
            <person name="La Ragione R."/>
            <person name="Hildebrand F."/>
            <person name="Pallen M.J."/>
        </authorList>
    </citation>
    <scope>NUCLEOTIDE SEQUENCE</scope>
    <source>
        <strain evidence="9">ChiSjej1B19-5720</strain>
    </source>
</reference>
<keyword evidence="5 7" id="KW-1133">Transmembrane helix</keyword>
<dbReference type="Gene3D" id="3.40.50.720">
    <property type="entry name" value="NAD(P)-binding Rossmann-like Domain"/>
    <property type="match status" value="1"/>
</dbReference>
<protein>
    <submittedName>
        <fullName evidence="9">Sugar transferase</fullName>
    </submittedName>
</protein>
<feature type="domain" description="Bacterial sugar transferase" evidence="8">
    <location>
        <begin position="271"/>
        <end position="461"/>
    </location>
</feature>
<dbReference type="InterPro" id="IPR003362">
    <property type="entry name" value="Bact_transf"/>
</dbReference>
<feature type="transmembrane region" description="Helical" evidence="7">
    <location>
        <begin position="74"/>
        <end position="94"/>
    </location>
</feature>
<evidence type="ECO:0000256" key="1">
    <source>
        <dbReference type="ARBA" id="ARBA00004141"/>
    </source>
</evidence>
<dbReference type="Pfam" id="PF13727">
    <property type="entry name" value="CoA_binding_3"/>
    <property type="match status" value="1"/>
</dbReference>
<dbReference type="PANTHER" id="PTHR30576:SF10">
    <property type="entry name" value="SLL5057 PROTEIN"/>
    <property type="match status" value="1"/>
</dbReference>
<evidence type="ECO:0000256" key="2">
    <source>
        <dbReference type="ARBA" id="ARBA00006464"/>
    </source>
</evidence>
<dbReference type="PANTHER" id="PTHR30576">
    <property type="entry name" value="COLANIC BIOSYNTHESIS UDP-GLUCOSE LIPID CARRIER TRANSFERASE"/>
    <property type="match status" value="1"/>
</dbReference>